<protein>
    <submittedName>
        <fullName evidence="2">Uncharacterized protein</fullName>
    </submittedName>
</protein>
<keyword evidence="3" id="KW-1185">Reference proteome</keyword>
<proteinExistence type="predicted"/>
<dbReference type="AlphaFoldDB" id="A0A8J4FNX4"/>
<evidence type="ECO:0000256" key="1">
    <source>
        <dbReference type="SAM" id="MobiDB-lite"/>
    </source>
</evidence>
<organism evidence="2 3">
    <name type="scientific">Volvox reticuliferus</name>
    <dbReference type="NCBI Taxonomy" id="1737510"/>
    <lineage>
        <taxon>Eukaryota</taxon>
        <taxon>Viridiplantae</taxon>
        <taxon>Chlorophyta</taxon>
        <taxon>core chlorophytes</taxon>
        <taxon>Chlorophyceae</taxon>
        <taxon>CS clade</taxon>
        <taxon>Chlamydomonadales</taxon>
        <taxon>Volvocaceae</taxon>
        <taxon>Volvox</taxon>
    </lineage>
</organism>
<gene>
    <name evidence="2" type="ORF">Vretifemale_10445</name>
</gene>
<feature type="compositionally biased region" description="Polar residues" evidence="1">
    <location>
        <begin position="133"/>
        <end position="144"/>
    </location>
</feature>
<feature type="region of interest" description="Disordered" evidence="1">
    <location>
        <begin position="72"/>
        <end position="144"/>
    </location>
</feature>
<reference evidence="2" key="1">
    <citation type="journal article" date="2021" name="Proc. Natl. Acad. Sci. U.S.A.">
        <title>Three genomes in the algal genus Volvox reveal the fate of a haploid sex-determining region after a transition to homothallism.</title>
        <authorList>
            <person name="Yamamoto K."/>
            <person name="Hamaji T."/>
            <person name="Kawai-Toyooka H."/>
            <person name="Matsuzaki R."/>
            <person name="Takahashi F."/>
            <person name="Nishimura Y."/>
            <person name="Kawachi M."/>
            <person name="Noguchi H."/>
            <person name="Minakuchi Y."/>
            <person name="Umen J.G."/>
            <person name="Toyoda A."/>
            <person name="Nozaki H."/>
        </authorList>
    </citation>
    <scope>NUCLEOTIDE SEQUENCE</scope>
    <source>
        <strain evidence="2">NIES-3786</strain>
    </source>
</reference>
<evidence type="ECO:0000313" key="3">
    <source>
        <dbReference type="Proteomes" id="UP000747110"/>
    </source>
</evidence>
<dbReference type="Proteomes" id="UP000747110">
    <property type="component" value="Unassembled WGS sequence"/>
</dbReference>
<accession>A0A8J4FNX4</accession>
<name>A0A8J4FNX4_9CHLO</name>
<evidence type="ECO:0000313" key="2">
    <source>
        <dbReference type="EMBL" id="GIL81429.1"/>
    </source>
</evidence>
<sequence>MISGASTAVDSNAAIVTVAEAEAPLQWSLLQSPSPAAVAAAVMTCVNADRKCDNAPVGSPCARLTSHSRLARDTAVPGKTSCSSTSSFSGRGPFTNAAPSGDGQPGGIPWVARSASGAASAGHSAPRAAIRQDTASATAISSRE</sequence>
<dbReference type="EMBL" id="BNCP01000021">
    <property type="protein sequence ID" value="GIL81429.1"/>
    <property type="molecule type" value="Genomic_DNA"/>
</dbReference>
<feature type="compositionally biased region" description="Low complexity" evidence="1">
    <location>
        <begin position="80"/>
        <end position="89"/>
    </location>
</feature>
<feature type="compositionally biased region" description="Low complexity" evidence="1">
    <location>
        <begin position="112"/>
        <end position="129"/>
    </location>
</feature>
<comment type="caution">
    <text evidence="2">The sequence shown here is derived from an EMBL/GenBank/DDBJ whole genome shotgun (WGS) entry which is preliminary data.</text>
</comment>